<evidence type="ECO:0000313" key="1">
    <source>
        <dbReference type="EMBL" id="KVW96047.1"/>
    </source>
</evidence>
<organism evidence="1 2">
    <name type="scientific">Thiobacillus denitrificans</name>
    <dbReference type="NCBI Taxonomy" id="36861"/>
    <lineage>
        <taxon>Bacteria</taxon>
        <taxon>Pseudomonadati</taxon>
        <taxon>Pseudomonadota</taxon>
        <taxon>Betaproteobacteria</taxon>
        <taxon>Nitrosomonadales</taxon>
        <taxon>Thiobacillaceae</taxon>
        <taxon>Thiobacillus</taxon>
    </lineage>
</organism>
<proteinExistence type="predicted"/>
<accession>A0A119CW40</accession>
<dbReference type="RefSeq" id="WP_237763278.1">
    <property type="nucleotide sequence ID" value="NZ_LDUG01000021.1"/>
</dbReference>
<dbReference type="EMBL" id="LDUG01000021">
    <property type="protein sequence ID" value="KVW96047.1"/>
    <property type="molecule type" value="Genomic_DNA"/>
</dbReference>
<dbReference type="Gene3D" id="1.20.120.30">
    <property type="entry name" value="Aspartate receptor, ligand-binding domain"/>
    <property type="match status" value="1"/>
</dbReference>
<reference evidence="1 2" key="1">
    <citation type="journal article" date="2015" name="Appl. Environ. Microbiol.">
        <title>Aerobic and Anaerobic Thiosulfate Oxidation by a Cold-Adapted, Subglacial Chemoautotroph.</title>
        <authorList>
            <person name="Harrold Z.R."/>
            <person name="Skidmore M.L."/>
            <person name="Hamilton T.L."/>
            <person name="Desch L."/>
            <person name="Amada K."/>
            <person name="van Gelder W."/>
            <person name="Glover K."/>
            <person name="Roden E.E."/>
            <person name="Boyd E.S."/>
        </authorList>
    </citation>
    <scope>NUCLEOTIDE SEQUENCE [LARGE SCALE GENOMIC DNA]</scope>
    <source>
        <strain evidence="1 2">RG</strain>
    </source>
</reference>
<protein>
    <submittedName>
        <fullName evidence="1">Uncharacterized protein</fullName>
    </submittedName>
</protein>
<dbReference type="Proteomes" id="UP000064243">
    <property type="component" value="Unassembled WGS sequence"/>
</dbReference>
<evidence type="ECO:0000313" key="2">
    <source>
        <dbReference type="Proteomes" id="UP000064243"/>
    </source>
</evidence>
<keyword evidence="2" id="KW-1185">Reference proteome</keyword>
<dbReference type="AlphaFoldDB" id="A0A119CW40"/>
<name>A0A119CW40_THIDE</name>
<sequence>MSNLPTETDTFVAELDAAVEAHMNWTRRILRCAVLRLTPGEDVLDPWRTPCAVSAPGSWKTGTSSWRWMHLPPTASKRCTTDHA</sequence>
<comment type="caution">
    <text evidence="1">The sequence shown here is derived from an EMBL/GenBank/DDBJ whole genome shotgun (WGS) entry which is preliminary data.</text>
</comment>
<dbReference type="PATRIC" id="fig|36861.3.peg.1327"/>
<dbReference type="STRING" id="1123392.GCA_000376425_00994"/>
<gene>
    <name evidence="1" type="ORF">ABW22_08380</name>
</gene>